<evidence type="ECO:0000313" key="2">
    <source>
        <dbReference type="Ensembl" id="ENSHHUP00000056618.1"/>
    </source>
</evidence>
<dbReference type="PROSITE" id="PS50297">
    <property type="entry name" value="ANK_REP_REGION"/>
    <property type="match status" value="2"/>
</dbReference>
<dbReference type="PANTHER" id="PTHR24121:SF23">
    <property type="entry name" value="NO MECHANORECEPTOR POTENTIAL C, ISOFORM H"/>
    <property type="match status" value="1"/>
</dbReference>
<dbReference type="GeneTree" id="ENSGT00970000197866"/>
<protein>
    <submittedName>
        <fullName evidence="2">Uncharacterized protein</fullName>
    </submittedName>
</protein>
<feature type="repeat" description="ANK" evidence="1">
    <location>
        <begin position="1"/>
        <end position="29"/>
    </location>
</feature>
<reference evidence="3" key="1">
    <citation type="submission" date="2018-06" db="EMBL/GenBank/DDBJ databases">
        <title>Genome assembly of Danube salmon.</title>
        <authorList>
            <person name="Macqueen D.J."/>
            <person name="Gundappa M.K."/>
        </authorList>
    </citation>
    <scope>NUCLEOTIDE SEQUENCE [LARGE SCALE GENOMIC DNA]</scope>
</reference>
<name>A0A4W5P3F1_9TELE</name>
<evidence type="ECO:0000313" key="3">
    <source>
        <dbReference type="Proteomes" id="UP000314982"/>
    </source>
</evidence>
<feature type="repeat" description="ANK" evidence="1">
    <location>
        <begin position="30"/>
        <end position="62"/>
    </location>
</feature>
<proteinExistence type="predicted"/>
<evidence type="ECO:0000256" key="1">
    <source>
        <dbReference type="PROSITE-ProRule" id="PRU00023"/>
    </source>
</evidence>
<dbReference type="PANTHER" id="PTHR24121">
    <property type="entry name" value="NO MECHANORECEPTOR POTENTIAL C, ISOFORM D-RELATED"/>
    <property type="match status" value="1"/>
</dbReference>
<sequence length="121" mass="12968">PLHLAAISGQLDVCSSLLHLRADVTATDIHGQTPLHLAAENDHSEVVKLFLKHRPELANLANVEGATCTHIAAAKGSLAVIRELLKFKQGGVTTLSNKVRGQGLGVTRSQEVVFLCAWLKM</sequence>
<keyword evidence="3" id="KW-1185">Reference proteome</keyword>
<reference evidence="2" key="2">
    <citation type="submission" date="2025-08" db="UniProtKB">
        <authorList>
            <consortium name="Ensembl"/>
        </authorList>
    </citation>
    <scope>IDENTIFICATION</scope>
</reference>
<dbReference type="InterPro" id="IPR002110">
    <property type="entry name" value="Ankyrin_rpt"/>
</dbReference>
<dbReference type="Proteomes" id="UP000314982">
    <property type="component" value="Unassembled WGS sequence"/>
</dbReference>
<keyword evidence="1" id="KW-0040">ANK repeat</keyword>
<dbReference type="InterPro" id="IPR036770">
    <property type="entry name" value="Ankyrin_rpt-contain_sf"/>
</dbReference>
<dbReference type="PROSITE" id="PS50088">
    <property type="entry name" value="ANK_REPEAT"/>
    <property type="match status" value="2"/>
</dbReference>
<accession>A0A4W5P3F1</accession>
<dbReference type="AlphaFoldDB" id="A0A4W5P3F1"/>
<dbReference type="SMART" id="SM00248">
    <property type="entry name" value="ANK"/>
    <property type="match status" value="3"/>
</dbReference>
<organism evidence="2 3">
    <name type="scientific">Hucho hucho</name>
    <name type="common">huchen</name>
    <dbReference type="NCBI Taxonomy" id="62062"/>
    <lineage>
        <taxon>Eukaryota</taxon>
        <taxon>Metazoa</taxon>
        <taxon>Chordata</taxon>
        <taxon>Craniata</taxon>
        <taxon>Vertebrata</taxon>
        <taxon>Euteleostomi</taxon>
        <taxon>Actinopterygii</taxon>
        <taxon>Neopterygii</taxon>
        <taxon>Teleostei</taxon>
        <taxon>Protacanthopterygii</taxon>
        <taxon>Salmoniformes</taxon>
        <taxon>Salmonidae</taxon>
        <taxon>Salmoninae</taxon>
        <taxon>Hucho</taxon>
    </lineage>
</organism>
<dbReference type="STRING" id="62062.ENSHHUP00000056618"/>
<dbReference type="Gene3D" id="1.25.40.20">
    <property type="entry name" value="Ankyrin repeat-containing domain"/>
    <property type="match status" value="1"/>
</dbReference>
<dbReference type="Ensembl" id="ENSHHUT00000058569.1">
    <property type="protein sequence ID" value="ENSHHUP00000056618.1"/>
    <property type="gene ID" value="ENSHHUG00000033795.1"/>
</dbReference>
<dbReference type="Pfam" id="PF12796">
    <property type="entry name" value="Ank_2"/>
    <property type="match status" value="1"/>
</dbReference>
<dbReference type="SUPFAM" id="SSF48403">
    <property type="entry name" value="Ankyrin repeat"/>
    <property type="match status" value="1"/>
</dbReference>
<reference evidence="2" key="3">
    <citation type="submission" date="2025-09" db="UniProtKB">
        <authorList>
            <consortium name="Ensembl"/>
        </authorList>
    </citation>
    <scope>IDENTIFICATION</scope>
</reference>